<dbReference type="InterPro" id="IPR050726">
    <property type="entry name" value="mGluR"/>
</dbReference>
<evidence type="ECO:0000256" key="3">
    <source>
        <dbReference type="ARBA" id="ARBA00022475"/>
    </source>
</evidence>
<dbReference type="GO" id="GO:0004930">
    <property type="term" value="F:G protein-coupled receptor activity"/>
    <property type="evidence" value="ECO:0007669"/>
    <property type="project" value="UniProtKB-KW"/>
</dbReference>
<dbReference type="Gene3D" id="2.10.50.30">
    <property type="entry name" value="GPCR, family 3, nine cysteines domain"/>
    <property type="match status" value="1"/>
</dbReference>
<keyword evidence="8" id="KW-0675">Receptor</keyword>
<dbReference type="InterPro" id="IPR011500">
    <property type="entry name" value="GPCR_3_9-Cys_dom"/>
</dbReference>
<dbReference type="InterPro" id="IPR017979">
    <property type="entry name" value="GPCR_3_CS"/>
</dbReference>
<feature type="non-terminal residue" evidence="13">
    <location>
        <position position="1"/>
    </location>
</feature>
<dbReference type="PRINTS" id="PR00248">
    <property type="entry name" value="GPCRMGR"/>
</dbReference>
<dbReference type="PROSITE" id="PS00981">
    <property type="entry name" value="G_PROTEIN_RECEP_F3_3"/>
    <property type="match status" value="1"/>
</dbReference>
<feature type="transmembrane region" description="Helical" evidence="11">
    <location>
        <begin position="722"/>
        <end position="743"/>
    </location>
</feature>
<dbReference type="PRINTS" id="PR00593">
    <property type="entry name" value="MTABOTROPICR"/>
</dbReference>
<dbReference type="EMBL" id="RQTK01001095">
    <property type="protein sequence ID" value="RUS72224.1"/>
    <property type="molecule type" value="Genomic_DNA"/>
</dbReference>
<dbReference type="AlphaFoldDB" id="A0A3S1BQ95"/>
<name>A0A3S1BQ95_ELYCH</name>
<comment type="subcellular location">
    <subcellularLocation>
        <location evidence="1">Cell membrane</location>
        <topology evidence="1">Multi-pass membrane protein</topology>
    </subcellularLocation>
</comment>
<keyword evidence="5 11" id="KW-1133">Transmembrane helix</keyword>
<comment type="caution">
    <text evidence="13">The sequence shown here is derived from an EMBL/GenBank/DDBJ whole genome shotgun (WGS) entry which is preliminary data.</text>
</comment>
<dbReference type="InterPro" id="IPR038550">
    <property type="entry name" value="GPCR_3_9-Cys_sf"/>
</dbReference>
<keyword evidence="3" id="KW-1003">Cell membrane</keyword>
<organism evidence="13 14">
    <name type="scientific">Elysia chlorotica</name>
    <name type="common">Eastern emerald elysia</name>
    <name type="synonym">Sea slug</name>
    <dbReference type="NCBI Taxonomy" id="188477"/>
    <lineage>
        <taxon>Eukaryota</taxon>
        <taxon>Metazoa</taxon>
        <taxon>Spiralia</taxon>
        <taxon>Lophotrochozoa</taxon>
        <taxon>Mollusca</taxon>
        <taxon>Gastropoda</taxon>
        <taxon>Heterobranchia</taxon>
        <taxon>Euthyneura</taxon>
        <taxon>Panpulmonata</taxon>
        <taxon>Sacoglossa</taxon>
        <taxon>Placobranchoidea</taxon>
        <taxon>Plakobranchidae</taxon>
        <taxon>Elysia</taxon>
    </lineage>
</organism>
<evidence type="ECO:0000256" key="5">
    <source>
        <dbReference type="ARBA" id="ARBA00022989"/>
    </source>
</evidence>
<feature type="transmembrane region" description="Helical" evidence="11">
    <location>
        <begin position="675"/>
        <end position="696"/>
    </location>
</feature>
<evidence type="ECO:0000256" key="10">
    <source>
        <dbReference type="ARBA" id="ARBA00023224"/>
    </source>
</evidence>
<feature type="transmembrane region" description="Helical" evidence="11">
    <location>
        <begin position="755"/>
        <end position="777"/>
    </location>
</feature>
<dbReference type="InterPro" id="IPR028082">
    <property type="entry name" value="Peripla_BP_I"/>
</dbReference>
<dbReference type="SUPFAM" id="SSF53822">
    <property type="entry name" value="Periplasmic binding protein-like I"/>
    <property type="match status" value="1"/>
</dbReference>
<dbReference type="InterPro" id="IPR000337">
    <property type="entry name" value="GPCR_3"/>
</dbReference>
<evidence type="ECO:0000313" key="14">
    <source>
        <dbReference type="Proteomes" id="UP000271974"/>
    </source>
</evidence>
<feature type="domain" description="G-protein coupled receptors family 3 profile" evidence="12">
    <location>
        <begin position="563"/>
        <end position="829"/>
    </location>
</feature>
<evidence type="ECO:0000259" key="12">
    <source>
        <dbReference type="PROSITE" id="PS50259"/>
    </source>
</evidence>
<keyword evidence="9" id="KW-0325">Glycoprotein</keyword>
<dbReference type="FunFam" id="3.40.50.2300:FF:000145">
    <property type="entry name" value="Glutamate receptor, metabotropic"/>
    <property type="match status" value="1"/>
</dbReference>
<keyword evidence="7 11" id="KW-0472">Membrane</keyword>
<evidence type="ECO:0000256" key="2">
    <source>
        <dbReference type="ARBA" id="ARBA00007242"/>
    </source>
</evidence>
<evidence type="ECO:0000256" key="1">
    <source>
        <dbReference type="ARBA" id="ARBA00004651"/>
    </source>
</evidence>
<sequence length="985" mass="110094">SGNSTKKSLVATIKGEIILGGLFPVHDKGDNMCGDINLDRGIERLEAMLYTIDEINANPDLLPGITLGASVLDTCGRAPYALEQSLEFIRASFTSLDPTEFFCKDGSEAKPKSAPTTVVGVVGGSYSTVSMQVANLLRLFKIPQISYASTSASLSDKQRYDYFIRTVPPDTLQAKALVDIVQEFNWTYVSIVHSEGEYGESGIDFFKHEAKAKNICIAAHKEISLRATNATYDEVIKELLDKPEARVVIVFVRSEDATGLLNAASRKGLAGKFVWIASDGWGNRLAPVKNNPLVAQGAITLELQSTAISGFEDYFMNLNPRSNHRNPWFVEYWEEEHKCTWNGISMPSSPAEVNFHTRRRPCRGNERINRRITSQENKVQFIYDAVYAFAHALHDMQQDVCPTGQGLCPGMVNIDGEKLLRNYLLNVSFDDGYGAQVSFDNNGDAPGRYMIMNYQRNRRTREYEYRVVGTWNSGLQVNHSDIIWAGDTKDVPRSRCSDPCQEGEIKIMQKGEQCCWICTRCNPWEYIKDEKTCESCDTGLWPYPNKTGCFSLEVQHMTWTDLHAVIPMALSALGIMATSFVISLFVMFNSTPVVMASGRELSYMLLGGCVFCYFNTFVLLAPPSPVTCAVQRFGVGFGFSVIYSALLIKTNRISRIFESARRSAKRPPFISPKSQIVMTLILILIQVLFTFVWLVLEPPGTKLSYPDSREPMVILKCSSDDISFLVSLIYNMLLIIVCTVYAVKTRKIPENFNESKFIGFSMYTTCIIWLAFVPIYFGTLNSFKIQVTTLCVSISLSASVALLCLFLPKVYIIVFQPQKNVRKLTMNSASYKMAPTASSTMGNNHSSAPMPMTENLRLQYHHPRVHIGGVITETETDRDSLASLDTWTFAVCEYETYRNTWKIVYVNFTGIAGQLHLHNSTFVERVVQRYLEVSESVDLKLEIVKDSTSGVGTNTTLPPLQGSGGTRSVIDGAGQGFKFKFKFTS</sequence>
<dbReference type="Proteomes" id="UP000271974">
    <property type="component" value="Unassembled WGS sequence"/>
</dbReference>
<feature type="transmembrane region" description="Helical" evidence="11">
    <location>
        <begin position="633"/>
        <end position="654"/>
    </location>
</feature>
<dbReference type="Pfam" id="PF07562">
    <property type="entry name" value="NCD3G"/>
    <property type="match status" value="1"/>
</dbReference>
<dbReference type="InterPro" id="IPR000162">
    <property type="entry name" value="GPCR_3_mtglu_rcpt"/>
</dbReference>
<dbReference type="Pfam" id="PF00003">
    <property type="entry name" value="7tm_3"/>
    <property type="match status" value="1"/>
</dbReference>
<dbReference type="OrthoDB" id="425344at2759"/>
<evidence type="ECO:0000256" key="6">
    <source>
        <dbReference type="ARBA" id="ARBA00023040"/>
    </source>
</evidence>
<dbReference type="Gene3D" id="3.40.50.2300">
    <property type="match status" value="2"/>
</dbReference>
<dbReference type="CDD" id="cd15934">
    <property type="entry name" value="7tmC_mGluRs_group2_3"/>
    <property type="match status" value="1"/>
</dbReference>
<feature type="transmembrane region" description="Helical" evidence="11">
    <location>
        <begin position="783"/>
        <end position="807"/>
    </location>
</feature>
<gene>
    <name evidence="13" type="ORF">EGW08_020012</name>
</gene>
<evidence type="ECO:0000256" key="9">
    <source>
        <dbReference type="ARBA" id="ARBA00023180"/>
    </source>
</evidence>
<dbReference type="CDD" id="cd06362">
    <property type="entry name" value="PBP1_mGluR"/>
    <property type="match status" value="1"/>
</dbReference>
<proteinExistence type="inferred from homology"/>
<feature type="transmembrane region" description="Helical" evidence="11">
    <location>
        <begin position="601"/>
        <end position="621"/>
    </location>
</feature>
<dbReference type="PROSITE" id="PS00979">
    <property type="entry name" value="G_PROTEIN_RECEP_F3_1"/>
    <property type="match status" value="1"/>
</dbReference>
<dbReference type="GO" id="GO:0005886">
    <property type="term" value="C:plasma membrane"/>
    <property type="evidence" value="ECO:0007669"/>
    <property type="project" value="UniProtKB-SubCell"/>
</dbReference>
<evidence type="ECO:0000256" key="11">
    <source>
        <dbReference type="SAM" id="Phobius"/>
    </source>
</evidence>
<reference evidence="13 14" key="1">
    <citation type="submission" date="2019-01" db="EMBL/GenBank/DDBJ databases">
        <title>A draft genome assembly of the solar-powered sea slug Elysia chlorotica.</title>
        <authorList>
            <person name="Cai H."/>
            <person name="Li Q."/>
            <person name="Fang X."/>
            <person name="Li J."/>
            <person name="Curtis N.E."/>
            <person name="Altenburger A."/>
            <person name="Shibata T."/>
            <person name="Feng M."/>
            <person name="Maeda T."/>
            <person name="Schwartz J.A."/>
            <person name="Shigenobu S."/>
            <person name="Lundholm N."/>
            <person name="Nishiyama T."/>
            <person name="Yang H."/>
            <person name="Hasebe M."/>
            <person name="Li S."/>
            <person name="Pierce S.K."/>
            <person name="Wang J."/>
        </authorList>
    </citation>
    <scope>NUCLEOTIDE SEQUENCE [LARGE SCALE GENOMIC DNA]</scope>
    <source>
        <strain evidence="13">EC2010</strain>
        <tissue evidence="13">Whole organism of an adult</tissue>
    </source>
</reference>
<evidence type="ECO:0000256" key="8">
    <source>
        <dbReference type="ARBA" id="ARBA00023170"/>
    </source>
</evidence>
<accession>A0A3S1BQ95</accession>
<feature type="transmembrane region" description="Helical" evidence="11">
    <location>
        <begin position="564"/>
        <end position="589"/>
    </location>
</feature>
<keyword evidence="14" id="KW-1185">Reference proteome</keyword>
<evidence type="ECO:0000256" key="4">
    <source>
        <dbReference type="ARBA" id="ARBA00022692"/>
    </source>
</evidence>
<dbReference type="InterPro" id="IPR017978">
    <property type="entry name" value="GPCR_3_C"/>
</dbReference>
<comment type="similarity">
    <text evidence="2">Belongs to the G-protein coupled receptor 3 family.</text>
</comment>
<keyword evidence="10" id="KW-0807">Transducer</keyword>
<dbReference type="PROSITE" id="PS50259">
    <property type="entry name" value="G_PROTEIN_RECEP_F3_4"/>
    <property type="match status" value="1"/>
</dbReference>
<keyword evidence="6" id="KW-0297">G-protein coupled receptor</keyword>
<keyword evidence="4 11" id="KW-0812">Transmembrane</keyword>
<protein>
    <recommendedName>
        <fullName evidence="12">G-protein coupled receptors family 3 profile domain-containing protein</fullName>
    </recommendedName>
</protein>
<dbReference type="PROSITE" id="PS00980">
    <property type="entry name" value="G_PROTEIN_RECEP_F3_2"/>
    <property type="match status" value="1"/>
</dbReference>
<dbReference type="PANTHER" id="PTHR24060">
    <property type="entry name" value="METABOTROPIC GLUTAMATE RECEPTOR"/>
    <property type="match status" value="1"/>
</dbReference>
<dbReference type="Pfam" id="PF01094">
    <property type="entry name" value="ANF_receptor"/>
    <property type="match status" value="1"/>
</dbReference>
<dbReference type="InterPro" id="IPR001828">
    <property type="entry name" value="ANF_lig-bd_rcpt"/>
</dbReference>
<dbReference type="FunFam" id="2.10.50.30:FF:000001">
    <property type="entry name" value="metabotropic glutamate receptor 1"/>
    <property type="match status" value="1"/>
</dbReference>
<evidence type="ECO:0000256" key="7">
    <source>
        <dbReference type="ARBA" id="ARBA00023136"/>
    </source>
</evidence>
<dbReference type="STRING" id="188477.A0A3S1BQ95"/>
<evidence type="ECO:0000313" key="13">
    <source>
        <dbReference type="EMBL" id="RUS72224.1"/>
    </source>
</evidence>